<evidence type="ECO:0000256" key="3">
    <source>
        <dbReference type="ARBA" id="ARBA00022723"/>
    </source>
</evidence>
<evidence type="ECO:0000313" key="12">
    <source>
        <dbReference type="EMBL" id="PRW60988.1"/>
    </source>
</evidence>
<dbReference type="Proteomes" id="UP000239899">
    <property type="component" value="Unassembled WGS sequence"/>
</dbReference>
<keyword evidence="13" id="KW-1185">Reference proteome</keyword>
<evidence type="ECO:0000256" key="6">
    <source>
        <dbReference type="ARBA" id="ARBA00022833"/>
    </source>
</evidence>
<evidence type="ECO:0000256" key="7">
    <source>
        <dbReference type="ARBA" id="ARBA00023015"/>
    </source>
</evidence>
<dbReference type="Pfam" id="PF03850">
    <property type="entry name" value="Tfb4"/>
    <property type="match status" value="1"/>
</dbReference>
<evidence type="ECO:0000256" key="9">
    <source>
        <dbReference type="ARBA" id="ARBA00023204"/>
    </source>
</evidence>
<keyword evidence="7 11" id="KW-0805">Transcription regulation</keyword>
<comment type="caution">
    <text evidence="12">The sequence shown here is derived from an EMBL/GenBank/DDBJ whole genome shotgun (WGS) entry which is preliminary data.</text>
</comment>
<dbReference type="GO" id="GO:0008270">
    <property type="term" value="F:zinc ion binding"/>
    <property type="evidence" value="ECO:0007669"/>
    <property type="project" value="UniProtKB-KW"/>
</dbReference>
<dbReference type="PANTHER" id="PTHR12831:SF0">
    <property type="entry name" value="GENERAL TRANSCRIPTION FACTOR IIH SUBUNIT 3"/>
    <property type="match status" value="1"/>
</dbReference>
<dbReference type="Gene3D" id="3.40.50.410">
    <property type="entry name" value="von Willebrand factor, type A domain"/>
    <property type="match status" value="1"/>
</dbReference>
<dbReference type="GO" id="GO:0005675">
    <property type="term" value="C:transcription factor TFIIH holo complex"/>
    <property type="evidence" value="ECO:0007669"/>
    <property type="project" value="UniProtKB-UniRule"/>
</dbReference>
<evidence type="ECO:0000256" key="11">
    <source>
        <dbReference type="RuleBase" id="RU368090"/>
    </source>
</evidence>
<dbReference type="GO" id="GO:0000439">
    <property type="term" value="C:transcription factor TFIIH core complex"/>
    <property type="evidence" value="ECO:0007669"/>
    <property type="project" value="UniProtKB-UniRule"/>
</dbReference>
<dbReference type="EMBL" id="LHPG02000001">
    <property type="protein sequence ID" value="PRW60988.1"/>
    <property type="molecule type" value="Genomic_DNA"/>
</dbReference>
<keyword evidence="9 11" id="KW-0234">DNA repair</keyword>
<dbReference type="AlphaFoldDB" id="A0A2P6U3U1"/>
<keyword evidence="4 11" id="KW-0227">DNA damage</keyword>
<dbReference type="STRING" id="3076.A0A2P6U3U1"/>
<comment type="subunit">
    <text evidence="11">Component of the 7-subunit TFIIH core complex composed of XPB, XPD, TFB1/GTF2H1, GTF2H2/P44, TFB4/GTF2H3, TFB2/GTF2H4 and TFB5/GTF2H5, which is active in NER. The core complex associates with the 3-subunit CDK-activating kinase (CAK) module composed of CYCH1/cyclin H1, CDKD and MAT1/At4g30820 to form the 10-subunit holoenzyme (holo-TFIIH) active in transcription.</text>
</comment>
<gene>
    <name evidence="12" type="ORF">C2E21_0659</name>
</gene>
<evidence type="ECO:0000256" key="4">
    <source>
        <dbReference type="ARBA" id="ARBA00022763"/>
    </source>
</evidence>
<keyword evidence="3 11" id="KW-0479">Metal-binding</keyword>
<proteinExistence type="inferred from homology"/>
<keyword evidence="10 11" id="KW-0539">Nucleus</keyword>
<evidence type="ECO:0000256" key="10">
    <source>
        <dbReference type="ARBA" id="ARBA00023242"/>
    </source>
</evidence>
<evidence type="ECO:0000256" key="8">
    <source>
        <dbReference type="ARBA" id="ARBA00023163"/>
    </source>
</evidence>
<name>A0A2P6U3U1_CHLSO</name>
<organism evidence="12 13">
    <name type="scientific">Chlorella sorokiniana</name>
    <name type="common">Freshwater green alga</name>
    <dbReference type="NCBI Taxonomy" id="3076"/>
    <lineage>
        <taxon>Eukaryota</taxon>
        <taxon>Viridiplantae</taxon>
        <taxon>Chlorophyta</taxon>
        <taxon>core chlorophytes</taxon>
        <taxon>Trebouxiophyceae</taxon>
        <taxon>Chlorellales</taxon>
        <taxon>Chlorellaceae</taxon>
        <taxon>Chlorella clade</taxon>
        <taxon>Chlorella</taxon>
    </lineage>
</organism>
<evidence type="ECO:0000313" key="13">
    <source>
        <dbReference type="Proteomes" id="UP000239899"/>
    </source>
</evidence>
<evidence type="ECO:0000256" key="1">
    <source>
        <dbReference type="ARBA" id="ARBA00004123"/>
    </source>
</evidence>
<comment type="similarity">
    <text evidence="2 11">Belongs to the TFB4 family.</text>
</comment>
<dbReference type="InterPro" id="IPR004600">
    <property type="entry name" value="TFIIH_Tfb4/GTF2H3"/>
</dbReference>
<keyword evidence="5 11" id="KW-0863">Zinc-finger</keyword>
<accession>A0A2P6U3U1</accession>
<dbReference type="GO" id="GO:0006289">
    <property type="term" value="P:nucleotide-excision repair"/>
    <property type="evidence" value="ECO:0007669"/>
    <property type="project" value="UniProtKB-UniRule"/>
</dbReference>
<dbReference type="OrthoDB" id="17307at2759"/>
<comment type="function">
    <text evidence="11">Component of the general transcription and DNA repair factor IIH (TFIIH) core complex, which is involved in general and transcription-coupled nucleotide excision repair (NER) of damaged DNA and, when complexed to CAK, in RNA transcription by RNA polymerase II. In NER, TFIIH acts by opening DNA around the lesion to allow the excision of the damaged oligonucleotide and its replacement by a new DNA fragment. In transcription, TFIIH has an essential role in transcription initiation. When the pre-initiation complex (PIC) has been established, TFIIH is required for promoter opening and promoter escape. Phosphorylation of the C-terminal tail (CTD) of the largest subunit of RNA polymerase II by the kinase module CAK controls the initiation of transcription.</text>
</comment>
<keyword evidence="6 11" id="KW-0862">Zinc</keyword>
<dbReference type="GO" id="GO:0006355">
    <property type="term" value="P:regulation of DNA-templated transcription"/>
    <property type="evidence" value="ECO:0007669"/>
    <property type="project" value="InterPro"/>
</dbReference>
<dbReference type="PANTHER" id="PTHR12831">
    <property type="entry name" value="TRANSCRIPTION INITIATION FACTOR IIH TFIIH , POLYPEPTIDE 3-RELATED"/>
    <property type="match status" value="1"/>
</dbReference>
<keyword evidence="8 11" id="KW-0804">Transcription</keyword>
<protein>
    <recommendedName>
        <fullName evidence="11">General transcription and DNA repair factor IIH subunit TFB4</fullName>
    </recommendedName>
    <alternativeName>
        <fullName evidence="11">RNA polymerase II transcription factor B subunit 4</fullName>
    </alternativeName>
</protein>
<sequence>MAAEWEDDSSLLAVLLDVSPTGLAHLAAIPGLGLQSLLEQLLTFLNAFTLLSDANRLAVFTAGAGGCQLAFCSPSCQPAPLMAAAGGHVAADPWPPSAAILSGLQRVVQQAAAAAEVAGVQPGAAAAAAAAAAAHGGGGSCQLSSALSRVLCFIHSMQRRAAAAQGSLLGGSGGGAPPAAERLQPARLLCLTAAPDVPSQYIGVMNAIFSAQRSGILIDACQLGAGHSSFLQQAAYLTGGTYLKPARPQALTQYLNSVFAADARSRRYLRLPGTARVDFRASCFCHKRPIDLGFVCSACLSIFCQQLPACTTCGTEFGAGDKK</sequence>
<dbReference type="InterPro" id="IPR036465">
    <property type="entry name" value="vWFA_dom_sf"/>
</dbReference>
<comment type="subcellular location">
    <subcellularLocation>
        <location evidence="1 11">Nucleus</location>
    </subcellularLocation>
</comment>
<evidence type="ECO:0000256" key="5">
    <source>
        <dbReference type="ARBA" id="ARBA00022771"/>
    </source>
</evidence>
<reference evidence="12 13" key="1">
    <citation type="journal article" date="2018" name="Plant J.">
        <title>Genome sequences of Chlorella sorokiniana UTEX 1602 and Micractinium conductrix SAG 241.80: implications to maltose excretion by a green alga.</title>
        <authorList>
            <person name="Arriola M.B."/>
            <person name="Velmurugan N."/>
            <person name="Zhang Y."/>
            <person name="Plunkett M.H."/>
            <person name="Hondzo H."/>
            <person name="Barney B.M."/>
        </authorList>
    </citation>
    <scope>NUCLEOTIDE SEQUENCE [LARGE SCALE GENOMIC DNA]</scope>
    <source>
        <strain evidence="13">UTEX 1602</strain>
    </source>
</reference>
<evidence type="ECO:0000256" key="2">
    <source>
        <dbReference type="ARBA" id="ARBA00005273"/>
    </source>
</evidence>